<accession>A0AC60PTR9</accession>
<keyword evidence="2" id="KW-1185">Reference proteome</keyword>
<evidence type="ECO:0000313" key="1">
    <source>
        <dbReference type="EMBL" id="KAG0423825.1"/>
    </source>
</evidence>
<evidence type="ECO:0000313" key="2">
    <source>
        <dbReference type="Proteomes" id="UP000805193"/>
    </source>
</evidence>
<dbReference type="Proteomes" id="UP000805193">
    <property type="component" value="Unassembled WGS sequence"/>
</dbReference>
<name>A0AC60PTR9_IXOPE</name>
<sequence length="509" mass="58162">MTHSEKLWMETFRERGNPSSGQAGREATDPRGAYREPSAVRRTRWSITCGENTAKHTYYCEKCGIAHVREAHPSEGPQCQSDPKPPKTQRREDKDPIITHACSDQRVFSVYERQKLLSHPVHPEADSAVEATRSLGQPHFCHVVTLFRAYPRAEIEVGGHSQMLLLDQGTLCKPLIPRELHFYLHVPREMRQFVPSYKGVIQVHCAEDSSPWCHSSHRQGRRSSHCSAEDMASWRCSHNATQQQLKVQICSCNEERLLLREPHWTSSQYFLLLENVVSHFHRPCILDLKMGTRQHGDDASDEKRHRQMAKCAASTSASLGVRICGMQVYQTDVRAFACKDKYYGRRLDDRGFRRCLRQFFHDGFRLRSDLVGLVIQRLQALRKAVERQNSFRFYSSSLLIIYEGCDEEDDCSGHASTSGAEVELEAGLSLDCSDESSLDSSLDSSSVSVRPRREWRPRVDVRMIDFAHTTHEGYEGDTMVHQGPDAGYLLGLDNLLRLLCDVQDREEVK</sequence>
<protein>
    <submittedName>
        <fullName evidence="1">Uncharacterized protein</fullName>
    </submittedName>
</protein>
<organism evidence="1 2">
    <name type="scientific">Ixodes persulcatus</name>
    <name type="common">Taiga tick</name>
    <dbReference type="NCBI Taxonomy" id="34615"/>
    <lineage>
        <taxon>Eukaryota</taxon>
        <taxon>Metazoa</taxon>
        <taxon>Ecdysozoa</taxon>
        <taxon>Arthropoda</taxon>
        <taxon>Chelicerata</taxon>
        <taxon>Arachnida</taxon>
        <taxon>Acari</taxon>
        <taxon>Parasitiformes</taxon>
        <taxon>Ixodida</taxon>
        <taxon>Ixodoidea</taxon>
        <taxon>Ixodidae</taxon>
        <taxon>Ixodinae</taxon>
        <taxon>Ixodes</taxon>
    </lineage>
</organism>
<dbReference type="EMBL" id="JABSTQ010010053">
    <property type="protein sequence ID" value="KAG0423825.1"/>
    <property type="molecule type" value="Genomic_DNA"/>
</dbReference>
<gene>
    <name evidence="1" type="ORF">HPB47_000435</name>
</gene>
<comment type="caution">
    <text evidence="1">The sequence shown here is derived from an EMBL/GenBank/DDBJ whole genome shotgun (WGS) entry which is preliminary data.</text>
</comment>
<proteinExistence type="predicted"/>
<reference evidence="1 2" key="1">
    <citation type="journal article" date="2020" name="Cell">
        <title>Large-Scale Comparative Analyses of Tick Genomes Elucidate Their Genetic Diversity and Vector Capacities.</title>
        <authorList>
            <consortium name="Tick Genome and Microbiome Consortium (TIGMIC)"/>
            <person name="Jia N."/>
            <person name="Wang J."/>
            <person name="Shi W."/>
            <person name="Du L."/>
            <person name="Sun Y."/>
            <person name="Zhan W."/>
            <person name="Jiang J.F."/>
            <person name="Wang Q."/>
            <person name="Zhang B."/>
            <person name="Ji P."/>
            <person name="Bell-Sakyi L."/>
            <person name="Cui X.M."/>
            <person name="Yuan T.T."/>
            <person name="Jiang B.G."/>
            <person name="Yang W.F."/>
            <person name="Lam T.T."/>
            <person name="Chang Q.C."/>
            <person name="Ding S.J."/>
            <person name="Wang X.J."/>
            <person name="Zhu J.G."/>
            <person name="Ruan X.D."/>
            <person name="Zhao L."/>
            <person name="Wei J.T."/>
            <person name="Ye R.Z."/>
            <person name="Que T.C."/>
            <person name="Du C.H."/>
            <person name="Zhou Y.H."/>
            <person name="Cheng J.X."/>
            <person name="Dai P.F."/>
            <person name="Guo W.B."/>
            <person name="Han X.H."/>
            <person name="Huang E.J."/>
            <person name="Li L.F."/>
            <person name="Wei W."/>
            <person name="Gao Y.C."/>
            <person name="Liu J.Z."/>
            <person name="Shao H.Z."/>
            <person name="Wang X."/>
            <person name="Wang C.C."/>
            <person name="Yang T.C."/>
            <person name="Huo Q.B."/>
            <person name="Li W."/>
            <person name="Chen H.Y."/>
            <person name="Chen S.E."/>
            <person name="Zhou L.G."/>
            <person name="Ni X.B."/>
            <person name="Tian J.H."/>
            <person name="Sheng Y."/>
            <person name="Liu T."/>
            <person name="Pan Y.S."/>
            <person name="Xia L.Y."/>
            <person name="Li J."/>
            <person name="Zhao F."/>
            <person name="Cao W.C."/>
        </authorList>
    </citation>
    <scope>NUCLEOTIDE SEQUENCE [LARGE SCALE GENOMIC DNA]</scope>
    <source>
        <tissue evidence="1">Larvae</tissue>
    </source>
</reference>